<dbReference type="NCBIfam" id="TIGR03132">
    <property type="entry name" value="malonate_mdcB"/>
    <property type="match status" value="1"/>
</dbReference>
<dbReference type="EC" id="2.4.2.52" evidence="2"/>
<evidence type="ECO:0000256" key="1">
    <source>
        <dbReference type="ARBA" id="ARBA00001210"/>
    </source>
</evidence>
<dbReference type="Pfam" id="PF01874">
    <property type="entry name" value="CitG"/>
    <property type="match status" value="1"/>
</dbReference>
<evidence type="ECO:0000313" key="8">
    <source>
        <dbReference type="Proteomes" id="UP000198282"/>
    </source>
</evidence>
<dbReference type="GO" id="GO:0051191">
    <property type="term" value="P:prosthetic group biosynthetic process"/>
    <property type="evidence" value="ECO:0007669"/>
    <property type="project" value="TreeGrafter"/>
</dbReference>
<gene>
    <name evidence="7" type="ORF">SAMN05216276_1017110</name>
</gene>
<dbReference type="Gene3D" id="1.10.4200.10">
    <property type="entry name" value="Triphosphoribosyl-dephospho-CoA protein"/>
    <property type="match status" value="2"/>
</dbReference>
<dbReference type="PANTHER" id="PTHR30201">
    <property type="entry name" value="TRIPHOSPHORIBOSYL-DEPHOSPHO-COA SYNTHASE"/>
    <property type="match status" value="1"/>
</dbReference>
<proteinExistence type="inferred from homology"/>
<evidence type="ECO:0000256" key="3">
    <source>
        <dbReference type="ARBA" id="ARBA00022679"/>
    </source>
</evidence>
<protein>
    <recommendedName>
        <fullName evidence="2">triphosphoribosyl-dephospho-CoA synthase</fullName>
        <ecNumber evidence="2">2.4.2.52</ecNumber>
    </recommendedName>
</protein>
<sequence>MTRPPSSGPGDPPMTVIGDGPPAEAPTSNIGGRPPAGTPNIGGRPPAGASTSKPSAASLAGMAVRALRQEAHLSPKPGLADRRGRGAHDDMDLPLLLASAEALRPTFRSVAEAAERTSAGVGLREELGRLGRVGEVAMLRITRGVNTHRGALWVLGLLVAAVGRAADEREAARHAAGLAALPDRRLPSGVVSHGERARRRYGVHGARGEAEAAFPHVIEVALPRLRRSRTAGLTEEASRLDALLEVMSLLDDTCVLHRGGLEGLRVVRLGAERVLAEGGAGTDSGHAALIELDGRLTARRLSPGGSADLLAAALFLDMVPWPGHVARAEREVLACRR</sequence>
<dbReference type="GO" id="GO:0005524">
    <property type="term" value="F:ATP binding"/>
    <property type="evidence" value="ECO:0007669"/>
    <property type="project" value="UniProtKB-KW"/>
</dbReference>
<feature type="region of interest" description="Disordered" evidence="6">
    <location>
        <begin position="1"/>
        <end position="59"/>
    </location>
</feature>
<dbReference type="GO" id="GO:0046917">
    <property type="term" value="F:triphosphoribosyl-dephospho-CoA synthase activity"/>
    <property type="evidence" value="ECO:0007669"/>
    <property type="project" value="UniProtKB-EC"/>
</dbReference>
<dbReference type="NCBIfam" id="NF002315">
    <property type="entry name" value="PRK01237.1"/>
    <property type="match status" value="1"/>
</dbReference>
<name>A0A239HT88_9ACTN</name>
<evidence type="ECO:0000313" key="7">
    <source>
        <dbReference type="EMBL" id="SNS84033.1"/>
    </source>
</evidence>
<dbReference type="EMBL" id="FZOD01000017">
    <property type="protein sequence ID" value="SNS84033.1"/>
    <property type="molecule type" value="Genomic_DNA"/>
</dbReference>
<evidence type="ECO:0000256" key="5">
    <source>
        <dbReference type="ARBA" id="ARBA00022840"/>
    </source>
</evidence>
<dbReference type="AlphaFoldDB" id="A0A239HT88"/>
<keyword evidence="5" id="KW-0067">ATP-binding</keyword>
<feature type="compositionally biased region" description="Pro residues" evidence="6">
    <location>
        <begin position="1"/>
        <end position="12"/>
    </location>
</feature>
<reference evidence="7 8" key="1">
    <citation type="submission" date="2017-06" db="EMBL/GenBank/DDBJ databases">
        <authorList>
            <person name="Kim H.J."/>
            <person name="Triplett B.A."/>
        </authorList>
    </citation>
    <scope>NUCLEOTIDE SEQUENCE [LARGE SCALE GENOMIC DNA]</scope>
    <source>
        <strain evidence="7 8">CGMCC 4.2132</strain>
    </source>
</reference>
<dbReference type="InterPro" id="IPR017555">
    <property type="entry name" value="TriPribosyl-deP-CoA_syn"/>
</dbReference>
<dbReference type="PANTHER" id="PTHR30201:SF2">
    <property type="entry name" value="2-(5''-TRIPHOSPHORIBOSYL)-3'-DEPHOSPHOCOENZYME-A SYNTHASE"/>
    <property type="match status" value="1"/>
</dbReference>
<evidence type="ECO:0000256" key="6">
    <source>
        <dbReference type="SAM" id="MobiDB-lite"/>
    </source>
</evidence>
<keyword evidence="4" id="KW-0547">Nucleotide-binding</keyword>
<accession>A0A239HT88</accession>
<organism evidence="7 8">
    <name type="scientific">Streptosporangium subroseum</name>
    <dbReference type="NCBI Taxonomy" id="106412"/>
    <lineage>
        <taxon>Bacteria</taxon>
        <taxon>Bacillati</taxon>
        <taxon>Actinomycetota</taxon>
        <taxon>Actinomycetes</taxon>
        <taxon>Streptosporangiales</taxon>
        <taxon>Streptosporangiaceae</taxon>
        <taxon>Streptosporangium</taxon>
    </lineage>
</organism>
<dbReference type="Proteomes" id="UP000198282">
    <property type="component" value="Unassembled WGS sequence"/>
</dbReference>
<keyword evidence="8" id="KW-1185">Reference proteome</keyword>
<dbReference type="HAMAP" id="MF_01883">
    <property type="entry name" value="MdcB"/>
    <property type="match status" value="1"/>
</dbReference>
<evidence type="ECO:0000256" key="2">
    <source>
        <dbReference type="ARBA" id="ARBA00012074"/>
    </source>
</evidence>
<dbReference type="InterPro" id="IPR002736">
    <property type="entry name" value="CitG"/>
</dbReference>
<evidence type="ECO:0000256" key="4">
    <source>
        <dbReference type="ARBA" id="ARBA00022741"/>
    </source>
</evidence>
<keyword evidence="3" id="KW-0808">Transferase</keyword>
<comment type="catalytic activity">
    <reaction evidence="1">
        <text>3'-dephospho-CoA + ATP = 2'-(5''-triphospho-alpha-D-ribosyl)-3'-dephospho-CoA + adenine</text>
        <dbReference type="Rhea" id="RHEA:15117"/>
        <dbReference type="ChEBI" id="CHEBI:16708"/>
        <dbReference type="ChEBI" id="CHEBI:30616"/>
        <dbReference type="ChEBI" id="CHEBI:57328"/>
        <dbReference type="ChEBI" id="CHEBI:61378"/>
        <dbReference type="EC" id="2.4.2.52"/>
    </reaction>
</comment>